<comment type="caution">
    <text evidence="1">The sequence shown here is derived from an EMBL/GenBank/DDBJ whole genome shotgun (WGS) entry which is preliminary data.</text>
</comment>
<dbReference type="Gene3D" id="1.10.600.10">
    <property type="entry name" value="Farnesyl Diphosphate Synthase"/>
    <property type="match status" value="1"/>
</dbReference>
<dbReference type="EMBL" id="RDQH01000336">
    <property type="protein sequence ID" value="RXH86025.1"/>
    <property type="molecule type" value="Genomic_DNA"/>
</dbReference>
<name>A0A498IUW4_MALDO</name>
<dbReference type="SUPFAM" id="SSF48576">
    <property type="entry name" value="Terpenoid synthases"/>
    <property type="match status" value="1"/>
</dbReference>
<dbReference type="InterPro" id="IPR008949">
    <property type="entry name" value="Isoprenoid_synthase_dom_sf"/>
</dbReference>
<protein>
    <recommendedName>
        <fullName evidence="3">Terpene synthase metal-binding domain-containing protein</fullName>
    </recommendedName>
</protein>
<reference evidence="1 2" key="1">
    <citation type="submission" date="2018-10" db="EMBL/GenBank/DDBJ databases">
        <title>A high-quality apple genome assembly.</title>
        <authorList>
            <person name="Hu J."/>
        </authorList>
    </citation>
    <scope>NUCLEOTIDE SEQUENCE [LARGE SCALE GENOMIC DNA]</scope>
    <source>
        <strain evidence="2">cv. HFTH1</strain>
        <tissue evidence="1">Young leaf</tissue>
    </source>
</reference>
<evidence type="ECO:0000313" key="1">
    <source>
        <dbReference type="EMBL" id="RXH86025.1"/>
    </source>
</evidence>
<accession>A0A498IUW4</accession>
<gene>
    <name evidence="1" type="ORF">DVH24_017078</name>
</gene>
<dbReference type="AlphaFoldDB" id="A0A498IUW4"/>
<proteinExistence type="predicted"/>
<evidence type="ECO:0000313" key="2">
    <source>
        <dbReference type="Proteomes" id="UP000290289"/>
    </source>
</evidence>
<evidence type="ECO:0008006" key="3">
    <source>
        <dbReference type="Google" id="ProtNLM"/>
    </source>
</evidence>
<dbReference type="Proteomes" id="UP000290289">
    <property type="component" value="Chromosome 10"/>
</dbReference>
<keyword evidence="2" id="KW-1185">Reference proteome</keyword>
<organism evidence="1 2">
    <name type="scientific">Malus domestica</name>
    <name type="common">Apple</name>
    <name type="synonym">Pyrus malus</name>
    <dbReference type="NCBI Taxonomy" id="3750"/>
    <lineage>
        <taxon>Eukaryota</taxon>
        <taxon>Viridiplantae</taxon>
        <taxon>Streptophyta</taxon>
        <taxon>Embryophyta</taxon>
        <taxon>Tracheophyta</taxon>
        <taxon>Spermatophyta</taxon>
        <taxon>Magnoliopsida</taxon>
        <taxon>eudicotyledons</taxon>
        <taxon>Gunneridae</taxon>
        <taxon>Pentapetalae</taxon>
        <taxon>rosids</taxon>
        <taxon>fabids</taxon>
        <taxon>Rosales</taxon>
        <taxon>Rosaceae</taxon>
        <taxon>Amygdaloideae</taxon>
        <taxon>Maleae</taxon>
        <taxon>Malus</taxon>
    </lineage>
</organism>
<sequence>MLHERSENARKNIKGMIDKAWKKINGKCFTTNQVPFLSSFSNTATNMARVAHSLYQDGDGFGDQEKGTRTHLLSLLFEPLVN</sequence>